<comment type="caution">
    <text evidence="1">The sequence shown here is derived from an EMBL/GenBank/DDBJ whole genome shotgun (WGS) entry which is preliminary data.</text>
</comment>
<keyword evidence="2" id="KW-1185">Reference proteome</keyword>
<proteinExistence type="predicted"/>
<organism evidence="1 2">
    <name type="scientific">Paenibacillus turicensis</name>
    <dbReference type="NCBI Taxonomy" id="160487"/>
    <lineage>
        <taxon>Bacteria</taxon>
        <taxon>Bacillati</taxon>
        <taxon>Bacillota</taxon>
        <taxon>Bacilli</taxon>
        <taxon>Bacillales</taxon>
        <taxon>Paenibacillaceae</taxon>
        <taxon>Paenibacillus</taxon>
    </lineage>
</organism>
<protein>
    <submittedName>
        <fullName evidence="1">Uncharacterized protein</fullName>
    </submittedName>
</protein>
<dbReference type="Proteomes" id="UP001519272">
    <property type="component" value="Unassembled WGS sequence"/>
</dbReference>
<reference evidence="1 2" key="1">
    <citation type="submission" date="2021-03" db="EMBL/GenBank/DDBJ databases">
        <title>Genomic Encyclopedia of Type Strains, Phase IV (KMG-IV): sequencing the most valuable type-strain genomes for metagenomic binning, comparative biology and taxonomic classification.</title>
        <authorList>
            <person name="Goeker M."/>
        </authorList>
    </citation>
    <scope>NUCLEOTIDE SEQUENCE [LARGE SCALE GENOMIC DNA]</scope>
    <source>
        <strain evidence="1 2">DSM 14349</strain>
    </source>
</reference>
<dbReference type="EMBL" id="JAGGKG010000014">
    <property type="protein sequence ID" value="MBP1906324.1"/>
    <property type="molecule type" value="Genomic_DNA"/>
</dbReference>
<dbReference type="RefSeq" id="WP_280921148.1">
    <property type="nucleotide sequence ID" value="NZ_JAGGKG010000014.1"/>
</dbReference>
<name>A0ABS4FUV9_9BACL</name>
<evidence type="ECO:0000313" key="2">
    <source>
        <dbReference type="Proteomes" id="UP001519272"/>
    </source>
</evidence>
<evidence type="ECO:0000313" key="1">
    <source>
        <dbReference type="EMBL" id="MBP1906324.1"/>
    </source>
</evidence>
<accession>A0ABS4FUV9</accession>
<sequence>MTNNMKNDFVTPTAEEIKKQQLIEVLTSMIKRYSKSREKSE</sequence>
<gene>
    <name evidence="1" type="ORF">J2Z32_002973</name>
</gene>